<evidence type="ECO:0000313" key="9">
    <source>
        <dbReference type="EMBL" id="KXG44287.1"/>
    </source>
</evidence>
<feature type="transmembrane region" description="Helical" evidence="7">
    <location>
        <begin position="301"/>
        <end position="323"/>
    </location>
</feature>
<dbReference type="InterPro" id="IPR047200">
    <property type="entry name" value="MFS_YcaD-like"/>
</dbReference>
<keyword evidence="6 7" id="KW-0472">Membrane</keyword>
<feature type="transmembrane region" description="Helical" evidence="7">
    <location>
        <begin position="54"/>
        <end position="71"/>
    </location>
</feature>
<comment type="caution">
    <text evidence="9">The sequence shown here is derived from an EMBL/GenBank/DDBJ whole genome shotgun (WGS) entry which is preliminary data.</text>
</comment>
<evidence type="ECO:0000256" key="6">
    <source>
        <dbReference type="ARBA" id="ARBA00023136"/>
    </source>
</evidence>
<dbReference type="PANTHER" id="PTHR23521">
    <property type="entry name" value="TRANSPORTER MFS SUPERFAMILY"/>
    <property type="match status" value="1"/>
</dbReference>
<organism evidence="9 10">
    <name type="scientific">Tepidibacillus decaturensis</name>
    <dbReference type="NCBI Taxonomy" id="1413211"/>
    <lineage>
        <taxon>Bacteria</taxon>
        <taxon>Bacillati</taxon>
        <taxon>Bacillota</taxon>
        <taxon>Bacilli</taxon>
        <taxon>Bacillales</taxon>
        <taxon>Bacillaceae</taxon>
        <taxon>Tepidibacillus</taxon>
    </lineage>
</organism>
<keyword evidence="4 7" id="KW-0812">Transmembrane</keyword>
<dbReference type="RefSeq" id="WP_068725837.1">
    <property type="nucleotide sequence ID" value="NZ_LSKU01000001.1"/>
</dbReference>
<keyword evidence="10" id="KW-1185">Reference proteome</keyword>
<dbReference type="CDD" id="cd17477">
    <property type="entry name" value="MFS_YcaD_like"/>
    <property type="match status" value="1"/>
</dbReference>
<keyword evidence="3" id="KW-1003">Cell membrane</keyword>
<accession>A0A135L5U5</accession>
<dbReference type="InterPro" id="IPR011701">
    <property type="entry name" value="MFS"/>
</dbReference>
<protein>
    <recommendedName>
        <fullName evidence="8">Major facilitator superfamily (MFS) profile domain-containing protein</fullName>
    </recommendedName>
</protein>
<evidence type="ECO:0000256" key="1">
    <source>
        <dbReference type="ARBA" id="ARBA00004651"/>
    </source>
</evidence>
<keyword evidence="5 7" id="KW-1133">Transmembrane helix</keyword>
<dbReference type="PANTHER" id="PTHR23521:SF2">
    <property type="entry name" value="TRANSPORTER MFS SUPERFAMILY"/>
    <property type="match status" value="1"/>
</dbReference>
<feature type="transmembrane region" description="Helical" evidence="7">
    <location>
        <begin position="366"/>
        <end position="387"/>
    </location>
</feature>
<feature type="transmembrane region" description="Helical" evidence="7">
    <location>
        <begin position="168"/>
        <end position="186"/>
    </location>
</feature>
<reference evidence="9 10" key="1">
    <citation type="submission" date="2016-02" db="EMBL/GenBank/DDBJ databases">
        <title>Draft Genome for Tepidibacillus decaturensis nov. sp. Strain Z9, an Anaerobic, Moderately Thermophilic and Heterotrophic Bacterium from Deep Subsurface of the Illinois Basin, USA.</title>
        <authorList>
            <person name="Dong Y."/>
            <person name="Chang J.Y."/>
            <person name="Sanford R."/>
            <person name="Fouke B.W."/>
        </authorList>
    </citation>
    <scope>NUCLEOTIDE SEQUENCE [LARGE SCALE GENOMIC DNA]</scope>
    <source>
        <strain evidence="9 10">Z9</strain>
    </source>
</reference>
<dbReference type="GO" id="GO:0005886">
    <property type="term" value="C:plasma membrane"/>
    <property type="evidence" value="ECO:0007669"/>
    <property type="project" value="UniProtKB-SubCell"/>
</dbReference>
<feature type="transmembrane region" description="Helical" evidence="7">
    <location>
        <begin position="277"/>
        <end position="295"/>
    </location>
</feature>
<dbReference type="InterPro" id="IPR005829">
    <property type="entry name" value="Sugar_transporter_CS"/>
</dbReference>
<evidence type="ECO:0000313" key="10">
    <source>
        <dbReference type="Proteomes" id="UP000070352"/>
    </source>
</evidence>
<feature type="transmembrane region" description="Helical" evidence="7">
    <location>
        <begin position="245"/>
        <end position="265"/>
    </location>
</feature>
<evidence type="ECO:0000256" key="5">
    <source>
        <dbReference type="ARBA" id="ARBA00022989"/>
    </source>
</evidence>
<dbReference type="SUPFAM" id="SSF103473">
    <property type="entry name" value="MFS general substrate transporter"/>
    <property type="match status" value="1"/>
</dbReference>
<evidence type="ECO:0000256" key="2">
    <source>
        <dbReference type="ARBA" id="ARBA00022448"/>
    </source>
</evidence>
<feature type="transmembrane region" description="Helical" evidence="7">
    <location>
        <begin position="142"/>
        <end position="162"/>
    </location>
</feature>
<evidence type="ECO:0000256" key="3">
    <source>
        <dbReference type="ARBA" id="ARBA00022475"/>
    </source>
</evidence>
<name>A0A135L5U5_9BACI</name>
<dbReference type="EMBL" id="LSKU01000001">
    <property type="protein sequence ID" value="KXG44287.1"/>
    <property type="molecule type" value="Genomic_DNA"/>
</dbReference>
<dbReference type="Pfam" id="PF07690">
    <property type="entry name" value="MFS_1"/>
    <property type="match status" value="1"/>
</dbReference>
<sequence length="398" mass="43622">MSEAAIAYHHTKGFQKRFFILVATVSISGFSQGLLLSLLSVILDRQGVRADFNGLSSAALYVGMLLASPFMEAPVRKFGYKPIILFGMSLLIGSMILFPLWLNFYFWILLRFLVGIGDNALHFATQVWITSTVAANKRGRSISLYGLSYGIGFAAGPLGLMLLPYGEWVPFAVSVLLFFIILIPILRLQNEKPKLGRETHVEKRYLKVYAIAGVALMPFFIYGFLESTLNSIFPIYGMRTGLELSTISKLLSAFVIGSLILQLPLGTLSDYIGRRKVLILATFSGGILFALVPMFHTTILLYIIFTLAGGLVGSLYSLGLAYVADLIGPALIPTANIIATIHFGVGSIIGPYLGGSFINHISPQSLFYLIGVVVVSFAFFGIFSTLVKRCINRRKTNI</sequence>
<comment type="subcellular location">
    <subcellularLocation>
        <location evidence="1">Cell membrane</location>
        <topology evidence="1">Multi-pass membrane protein</topology>
    </subcellularLocation>
</comment>
<dbReference type="Gene3D" id="1.20.1250.20">
    <property type="entry name" value="MFS general substrate transporter like domains"/>
    <property type="match status" value="2"/>
</dbReference>
<dbReference type="InterPro" id="IPR036259">
    <property type="entry name" value="MFS_trans_sf"/>
</dbReference>
<feature type="domain" description="Major facilitator superfamily (MFS) profile" evidence="8">
    <location>
        <begin position="17"/>
        <end position="389"/>
    </location>
</feature>
<gene>
    <name evidence="9" type="ORF">U473_09930</name>
</gene>
<evidence type="ECO:0000256" key="4">
    <source>
        <dbReference type="ARBA" id="ARBA00022692"/>
    </source>
</evidence>
<feature type="transmembrane region" description="Helical" evidence="7">
    <location>
        <begin position="18"/>
        <end position="42"/>
    </location>
</feature>
<evidence type="ECO:0000259" key="8">
    <source>
        <dbReference type="PROSITE" id="PS50850"/>
    </source>
</evidence>
<feature type="transmembrane region" description="Helical" evidence="7">
    <location>
        <begin position="206"/>
        <end position="225"/>
    </location>
</feature>
<dbReference type="OrthoDB" id="478565at2"/>
<dbReference type="Proteomes" id="UP000070352">
    <property type="component" value="Unassembled WGS sequence"/>
</dbReference>
<dbReference type="InterPro" id="IPR020846">
    <property type="entry name" value="MFS_dom"/>
</dbReference>
<dbReference type="AlphaFoldDB" id="A0A135L5U5"/>
<feature type="transmembrane region" description="Helical" evidence="7">
    <location>
        <begin position="335"/>
        <end position="354"/>
    </location>
</feature>
<feature type="transmembrane region" description="Helical" evidence="7">
    <location>
        <begin position="83"/>
        <end position="102"/>
    </location>
</feature>
<dbReference type="STRING" id="1413211.U473_09930"/>
<keyword evidence="2" id="KW-0813">Transport</keyword>
<dbReference type="PROSITE" id="PS00216">
    <property type="entry name" value="SUGAR_TRANSPORT_1"/>
    <property type="match status" value="1"/>
</dbReference>
<proteinExistence type="predicted"/>
<evidence type="ECO:0000256" key="7">
    <source>
        <dbReference type="SAM" id="Phobius"/>
    </source>
</evidence>
<dbReference type="PROSITE" id="PS50850">
    <property type="entry name" value="MFS"/>
    <property type="match status" value="1"/>
</dbReference>
<dbReference type="GO" id="GO:0022857">
    <property type="term" value="F:transmembrane transporter activity"/>
    <property type="evidence" value="ECO:0007669"/>
    <property type="project" value="InterPro"/>
</dbReference>